<dbReference type="AlphaFoldDB" id="A0A151AZG3"/>
<gene>
    <name evidence="1" type="ORF">MOMUL_08270</name>
</gene>
<evidence type="ECO:0000313" key="1">
    <source>
        <dbReference type="EMBL" id="KYH33049.1"/>
    </source>
</evidence>
<protein>
    <recommendedName>
        <fullName evidence="3">DUF3189 family protein</fullName>
    </recommendedName>
</protein>
<dbReference type="PATRIC" id="fig|1122241.3.peg.871"/>
<reference evidence="1 2" key="1">
    <citation type="submission" date="2016-02" db="EMBL/GenBank/DDBJ databases">
        <title>Genome sequence of Moorella mulderi DSM 14980.</title>
        <authorList>
            <person name="Poehlein A."/>
            <person name="Daniel R."/>
        </authorList>
    </citation>
    <scope>NUCLEOTIDE SEQUENCE [LARGE SCALE GENOMIC DNA]</scope>
    <source>
        <strain evidence="1 2">DSM 14980</strain>
    </source>
</reference>
<comment type="caution">
    <text evidence="1">The sequence shown here is derived from an EMBL/GenBank/DDBJ whole genome shotgun (WGS) entry which is preliminary data.</text>
</comment>
<name>A0A151AZG3_9FIRM</name>
<dbReference type="InterPro" id="IPR021525">
    <property type="entry name" value="DUF3189"/>
</dbReference>
<dbReference type="Proteomes" id="UP000075670">
    <property type="component" value="Unassembled WGS sequence"/>
</dbReference>
<proteinExistence type="predicted"/>
<dbReference type="EMBL" id="LTBC01000002">
    <property type="protein sequence ID" value="KYH33049.1"/>
    <property type="molecule type" value="Genomic_DNA"/>
</dbReference>
<dbReference type="Pfam" id="PF11385">
    <property type="entry name" value="DUF3189"/>
    <property type="match status" value="1"/>
</dbReference>
<dbReference type="RefSeq" id="WP_062281858.1">
    <property type="nucleotide sequence ID" value="NZ_LTBC01000002.1"/>
</dbReference>
<organism evidence="1 2">
    <name type="scientific">Moorella mulderi DSM 14980</name>
    <dbReference type="NCBI Taxonomy" id="1122241"/>
    <lineage>
        <taxon>Bacteria</taxon>
        <taxon>Bacillati</taxon>
        <taxon>Bacillota</taxon>
        <taxon>Clostridia</taxon>
        <taxon>Neomoorellales</taxon>
        <taxon>Neomoorellaceae</taxon>
        <taxon>Neomoorella</taxon>
    </lineage>
</organism>
<accession>A0A151AZG3</accession>
<dbReference type="OrthoDB" id="1680616at2"/>
<evidence type="ECO:0008006" key="3">
    <source>
        <dbReference type="Google" id="ProtNLM"/>
    </source>
</evidence>
<keyword evidence="2" id="KW-1185">Reference proteome</keyword>
<evidence type="ECO:0000313" key="2">
    <source>
        <dbReference type="Proteomes" id="UP000075670"/>
    </source>
</evidence>
<sequence>MIIIYACFSGTHAAVIAAALHLNWLNPEQLPAWQQVKKLPHFDVPEGEGGLRYMGHTQAGHAVYTAAVGHDGATARRAVETFLVALGRNQGEVLWIDVSHQVSFLWWAGAFCRRYSRLAWLGRLLLQWSVGRDYPVLVNLVKEALQQELNVVKHGNPNQQPGVKPRPQVKT</sequence>